<gene>
    <name evidence="7" type="ORF">Bccel_1403</name>
</gene>
<dbReference type="STRING" id="398512.Bccel_1403"/>
<dbReference type="Gene3D" id="2.60.40.680">
    <property type="match status" value="1"/>
</dbReference>
<dbReference type="GO" id="GO:0005576">
    <property type="term" value="C:extracellular region"/>
    <property type="evidence" value="ECO:0007669"/>
    <property type="project" value="UniProtKB-SubCell"/>
</dbReference>
<dbReference type="InterPro" id="IPR008965">
    <property type="entry name" value="CBM2/CBM3_carb-bd_dom_sf"/>
</dbReference>
<dbReference type="CDD" id="cd08547">
    <property type="entry name" value="Type_II_cohesin"/>
    <property type="match status" value="1"/>
</dbReference>
<comment type="subcellular location">
    <subcellularLocation>
        <location evidence="1">Secreted</location>
    </subcellularLocation>
</comment>
<evidence type="ECO:0000256" key="5">
    <source>
        <dbReference type="SAM" id="Phobius"/>
    </source>
</evidence>
<dbReference type="RefSeq" id="WP_036943809.1">
    <property type="nucleotide sequence ID" value="NZ_JQKC01000023.1"/>
</dbReference>
<keyword evidence="5" id="KW-1133">Transmembrane helix</keyword>
<dbReference type="PROSITE" id="PS51272">
    <property type="entry name" value="SLH"/>
    <property type="match status" value="3"/>
</dbReference>
<reference evidence="8" key="1">
    <citation type="submission" date="2015-07" db="EMBL/GenBank/DDBJ databases">
        <title>Near-Complete Genome Sequence of the Cellulolytic Bacterium Bacteroides (Pseudobacteroides) cellulosolvens ATCC 35603.</title>
        <authorList>
            <person name="Dassa B."/>
            <person name="Utturkar S.M."/>
            <person name="Klingeman D.M."/>
            <person name="Hurt R.A."/>
            <person name="Keller M."/>
            <person name="Xu J."/>
            <person name="Reddy Y.H.K."/>
            <person name="Borovok I."/>
            <person name="Grinberg I.R."/>
            <person name="Lamed R."/>
            <person name="Zhivin O."/>
            <person name="Bayer E.A."/>
            <person name="Brown S.D."/>
        </authorList>
    </citation>
    <scope>NUCLEOTIDE SEQUENCE [LARGE SCALE GENOMIC DNA]</scope>
    <source>
        <strain evidence="8">DSM 2933</strain>
    </source>
</reference>
<dbReference type="SUPFAM" id="SSF49384">
    <property type="entry name" value="Carbohydrate-binding domain"/>
    <property type="match status" value="1"/>
</dbReference>
<dbReference type="eggNOG" id="COG1404">
    <property type="taxonomic scope" value="Bacteria"/>
</dbReference>
<proteinExistence type="predicted"/>
<dbReference type="Pfam" id="PF00963">
    <property type="entry name" value="Cohesin"/>
    <property type="match status" value="1"/>
</dbReference>
<evidence type="ECO:0000313" key="7">
    <source>
        <dbReference type="EMBL" id="KNY26141.1"/>
    </source>
</evidence>
<protein>
    <submittedName>
        <fullName evidence="7">S-layer domain-containing protein</fullName>
    </submittedName>
</protein>
<evidence type="ECO:0000313" key="8">
    <source>
        <dbReference type="Proteomes" id="UP000036923"/>
    </source>
</evidence>
<evidence type="ECO:0000256" key="1">
    <source>
        <dbReference type="ARBA" id="ARBA00004613"/>
    </source>
</evidence>
<evidence type="ECO:0000256" key="3">
    <source>
        <dbReference type="ARBA" id="ARBA00022737"/>
    </source>
</evidence>
<dbReference type="InterPro" id="IPR001119">
    <property type="entry name" value="SLH_dom"/>
</dbReference>
<feature type="domain" description="SLH" evidence="6">
    <location>
        <begin position="98"/>
        <end position="159"/>
    </location>
</feature>
<keyword evidence="8" id="KW-1185">Reference proteome</keyword>
<keyword evidence="2" id="KW-0964">Secreted</keyword>
<dbReference type="EMBL" id="LGTC01000001">
    <property type="protein sequence ID" value="KNY26141.1"/>
    <property type="molecule type" value="Genomic_DNA"/>
</dbReference>
<keyword evidence="3" id="KW-0677">Repeat</keyword>
<dbReference type="Pfam" id="PF00395">
    <property type="entry name" value="SLH"/>
    <property type="match status" value="3"/>
</dbReference>
<dbReference type="GO" id="GO:0030246">
    <property type="term" value="F:carbohydrate binding"/>
    <property type="evidence" value="ECO:0007669"/>
    <property type="project" value="InterPro"/>
</dbReference>
<feature type="domain" description="SLH" evidence="6">
    <location>
        <begin position="160"/>
        <end position="223"/>
    </location>
</feature>
<evidence type="ECO:0000259" key="6">
    <source>
        <dbReference type="PROSITE" id="PS51272"/>
    </source>
</evidence>
<feature type="domain" description="SLH" evidence="6">
    <location>
        <begin position="34"/>
        <end position="97"/>
    </location>
</feature>
<feature type="transmembrane region" description="Helical" evidence="5">
    <location>
        <begin position="12"/>
        <end position="33"/>
    </location>
</feature>
<comment type="caution">
    <text evidence="7">The sequence shown here is derived from an EMBL/GenBank/DDBJ whole genome shotgun (WGS) entry which is preliminary data.</text>
</comment>
<accession>A0A0L6JJT3</accession>
<dbReference type="InterPro" id="IPR002102">
    <property type="entry name" value="Cohesin_dom"/>
</dbReference>
<keyword evidence="5" id="KW-0472">Membrane</keyword>
<feature type="region of interest" description="Disordered" evidence="4">
    <location>
        <begin position="223"/>
        <end position="262"/>
    </location>
</feature>
<dbReference type="PANTHER" id="PTHR43308">
    <property type="entry name" value="OUTER MEMBRANE PROTEIN ALPHA-RELATED"/>
    <property type="match status" value="1"/>
</dbReference>
<name>A0A0L6JJT3_9FIRM</name>
<dbReference type="PATRIC" id="fig|398512.5.peg.1459"/>
<sequence length="408" mass="44975" precursor="true">MIRMKKNHNASILSMALLIIYLVFIAVSYNTVYAGDSDYKDIKGHWAEDYLSDLIDKSYIKGVKVKGELLVQPNRNITRAEFLTILMRTGDYEINPAGLVSFSDVKEKAWFKESIDKAASNGITGGYPDGTFKPNNQISRAEIASLIARIGQFELKETSETDTFKDIKSSKWYYNSVIMAKQNGIIGGYPDGSFKPDGKATRAEVATMIFNYLKHLKGDSTPSSTLETAVSTPTPTSKVISMPTSIVPGTEPDPTLPPELRGEPERDITKIYAYDIKGLNRSEILYSINYINLHDLGKFSVKITFDPSKLAVSNVFEGTAKDSKFIVANGNIDLSNAANGQIIISSNDNSDIAFTDGSLFIIKFKVLPDASGTTDIKISGIDTEKPEFYKINGDKIQDIEIQNGSITF</sequence>
<dbReference type="GO" id="GO:0000272">
    <property type="term" value="P:polysaccharide catabolic process"/>
    <property type="evidence" value="ECO:0007669"/>
    <property type="project" value="InterPro"/>
</dbReference>
<feature type="compositionally biased region" description="Polar residues" evidence="4">
    <location>
        <begin position="223"/>
        <end position="244"/>
    </location>
</feature>
<evidence type="ECO:0000256" key="2">
    <source>
        <dbReference type="ARBA" id="ARBA00022525"/>
    </source>
</evidence>
<evidence type="ECO:0000256" key="4">
    <source>
        <dbReference type="SAM" id="MobiDB-lite"/>
    </source>
</evidence>
<dbReference type="OrthoDB" id="1734555at2"/>
<organism evidence="7 8">
    <name type="scientific">Pseudobacteroides cellulosolvens ATCC 35603 = DSM 2933</name>
    <dbReference type="NCBI Taxonomy" id="398512"/>
    <lineage>
        <taxon>Bacteria</taxon>
        <taxon>Bacillati</taxon>
        <taxon>Bacillota</taxon>
        <taxon>Clostridia</taxon>
        <taxon>Eubacteriales</taxon>
        <taxon>Oscillospiraceae</taxon>
        <taxon>Pseudobacteroides</taxon>
    </lineage>
</organism>
<keyword evidence="5" id="KW-0812">Transmembrane</keyword>
<dbReference type="AlphaFoldDB" id="A0A0L6JJT3"/>
<dbReference type="InterPro" id="IPR051465">
    <property type="entry name" value="Cell_Envelope_Struct_Comp"/>
</dbReference>
<dbReference type="Proteomes" id="UP000036923">
    <property type="component" value="Unassembled WGS sequence"/>
</dbReference>